<keyword evidence="1" id="KW-0812">Transmembrane</keyword>
<keyword evidence="1" id="KW-0472">Membrane</keyword>
<organism evidence="2">
    <name type="scientific">Rhizophora mucronata</name>
    <name type="common">Asiatic mangrove</name>
    <dbReference type="NCBI Taxonomy" id="61149"/>
    <lineage>
        <taxon>Eukaryota</taxon>
        <taxon>Viridiplantae</taxon>
        <taxon>Streptophyta</taxon>
        <taxon>Embryophyta</taxon>
        <taxon>Tracheophyta</taxon>
        <taxon>Spermatophyta</taxon>
        <taxon>Magnoliopsida</taxon>
        <taxon>eudicotyledons</taxon>
        <taxon>Gunneridae</taxon>
        <taxon>Pentapetalae</taxon>
        <taxon>rosids</taxon>
        <taxon>fabids</taxon>
        <taxon>Malpighiales</taxon>
        <taxon>Rhizophoraceae</taxon>
        <taxon>Rhizophora</taxon>
    </lineage>
</organism>
<protein>
    <submittedName>
        <fullName evidence="2">Uncharacterized protein</fullName>
    </submittedName>
</protein>
<proteinExistence type="predicted"/>
<evidence type="ECO:0000313" key="2">
    <source>
        <dbReference type="EMBL" id="MBX25500.1"/>
    </source>
</evidence>
<evidence type="ECO:0000256" key="1">
    <source>
        <dbReference type="SAM" id="Phobius"/>
    </source>
</evidence>
<accession>A0A2P2M5K6</accession>
<name>A0A2P2M5K6_RHIMU</name>
<dbReference type="EMBL" id="GGEC01045016">
    <property type="protein sequence ID" value="MBX25500.1"/>
    <property type="molecule type" value="Transcribed_RNA"/>
</dbReference>
<dbReference type="AlphaFoldDB" id="A0A2P2M5K6"/>
<reference evidence="2" key="1">
    <citation type="submission" date="2018-02" db="EMBL/GenBank/DDBJ databases">
        <title>Rhizophora mucronata_Transcriptome.</title>
        <authorList>
            <person name="Meera S.P."/>
            <person name="Sreeshan A."/>
            <person name="Augustine A."/>
        </authorList>
    </citation>
    <scope>NUCLEOTIDE SEQUENCE</scope>
    <source>
        <tissue evidence="2">Leaf</tissue>
    </source>
</reference>
<feature type="transmembrane region" description="Helical" evidence="1">
    <location>
        <begin position="27"/>
        <end position="48"/>
    </location>
</feature>
<keyword evidence="1" id="KW-1133">Transmembrane helix</keyword>
<sequence>MIVLLMKSEAAWTRVRIKVGLHMGKKWCGLVMAVWIMYSSILLFTRILPVKLIINCSLNVAS</sequence>